<accession>A0A6G1KDV9</accession>
<evidence type="ECO:0000313" key="3">
    <source>
        <dbReference type="Proteomes" id="UP000799428"/>
    </source>
</evidence>
<organism evidence="2 3">
    <name type="scientific">Pleomassaria siparia CBS 279.74</name>
    <dbReference type="NCBI Taxonomy" id="1314801"/>
    <lineage>
        <taxon>Eukaryota</taxon>
        <taxon>Fungi</taxon>
        <taxon>Dikarya</taxon>
        <taxon>Ascomycota</taxon>
        <taxon>Pezizomycotina</taxon>
        <taxon>Dothideomycetes</taxon>
        <taxon>Pleosporomycetidae</taxon>
        <taxon>Pleosporales</taxon>
        <taxon>Pleomassariaceae</taxon>
        <taxon>Pleomassaria</taxon>
    </lineage>
</organism>
<keyword evidence="3" id="KW-1185">Reference proteome</keyword>
<reference evidence="2" key="1">
    <citation type="journal article" date="2020" name="Stud. Mycol.">
        <title>101 Dothideomycetes genomes: a test case for predicting lifestyles and emergence of pathogens.</title>
        <authorList>
            <person name="Haridas S."/>
            <person name="Albert R."/>
            <person name="Binder M."/>
            <person name="Bloem J."/>
            <person name="Labutti K."/>
            <person name="Salamov A."/>
            <person name="Andreopoulos B."/>
            <person name="Baker S."/>
            <person name="Barry K."/>
            <person name="Bills G."/>
            <person name="Bluhm B."/>
            <person name="Cannon C."/>
            <person name="Castanera R."/>
            <person name="Culley D."/>
            <person name="Daum C."/>
            <person name="Ezra D."/>
            <person name="Gonzalez J."/>
            <person name="Henrissat B."/>
            <person name="Kuo A."/>
            <person name="Liang C."/>
            <person name="Lipzen A."/>
            <person name="Lutzoni F."/>
            <person name="Magnuson J."/>
            <person name="Mondo S."/>
            <person name="Nolan M."/>
            <person name="Ohm R."/>
            <person name="Pangilinan J."/>
            <person name="Park H.-J."/>
            <person name="Ramirez L."/>
            <person name="Alfaro M."/>
            <person name="Sun H."/>
            <person name="Tritt A."/>
            <person name="Yoshinaga Y."/>
            <person name="Zwiers L.-H."/>
            <person name="Turgeon B."/>
            <person name="Goodwin S."/>
            <person name="Spatafora J."/>
            <person name="Crous P."/>
            <person name="Grigoriev I."/>
        </authorList>
    </citation>
    <scope>NUCLEOTIDE SEQUENCE</scope>
    <source>
        <strain evidence="2">CBS 279.74</strain>
    </source>
</reference>
<feature type="transmembrane region" description="Helical" evidence="1">
    <location>
        <begin position="20"/>
        <end position="36"/>
    </location>
</feature>
<evidence type="ECO:0000256" key="1">
    <source>
        <dbReference type="SAM" id="Phobius"/>
    </source>
</evidence>
<dbReference type="EMBL" id="MU005768">
    <property type="protein sequence ID" value="KAF2710813.1"/>
    <property type="molecule type" value="Genomic_DNA"/>
</dbReference>
<gene>
    <name evidence="2" type="ORF">K504DRAFT_236322</name>
</gene>
<dbReference type="Proteomes" id="UP000799428">
    <property type="component" value="Unassembled WGS sequence"/>
</dbReference>
<keyword evidence="1" id="KW-0472">Membrane</keyword>
<dbReference type="AlphaFoldDB" id="A0A6G1KDV9"/>
<evidence type="ECO:0000313" key="2">
    <source>
        <dbReference type="EMBL" id="KAF2710813.1"/>
    </source>
</evidence>
<sequence>MSAWVRLQVFMRHEGLMYNINYWTVGGVAFAVRSRYVRSGQTIIRCFFARLIISLLTSHPMFSNISQESLFLKTGQPFFLLMWLVCGIFM</sequence>
<keyword evidence="1" id="KW-0812">Transmembrane</keyword>
<protein>
    <submittedName>
        <fullName evidence="2">Uncharacterized protein</fullName>
    </submittedName>
</protein>
<keyword evidence="1" id="KW-1133">Transmembrane helix</keyword>
<name>A0A6G1KDV9_9PLEO</name>
<proteinExistence type="predicted"/>